<dbReference type="SUPFAM" id="SSF57903">
    <property type="entry name" value="FYVE/PHD zinc finger"/>
    <property type="match status" value="1"/>
</dbReference>
<evidence type="ECO:0000256" key="4">
    <source>
        <dbReference type="PROSITE-ProRule" id="PRU00042"/>
    </source>
</evidence>
<sequence>FGDAGEMREGFLCPLCLKDLQSFYQLQSHYEEEHSSEDRDVRGQLKNLVQKAKRAKKKLLKREGDDRTDSGSQERYESFSYGGVDPYMWEPQEVGAMRSHLSDFKKHRAARIDHYVVEVNKLIIRLEKLTSFDRANTESAKIRAIEKSVVPWVSDQDVPFCPDCGNKFSIRNRRHHCRLCGSIMCKKCMELVSLPLASKLTSASKEALGSHTSPNSSPNSVHGSRRGSISSISSVSSVLDEKDDDRIRCCRHCKDTLLKREQQIDEKEYTPEIVKLYEKLRLCMEKVDQKAPEYIRMAESLNAGETTYNLEHANDLRVEIQKVYEFIDAISKKILSLGLHEDPQPHPKTLQLQRMIRYSATLFVQEKLLGLMSLPTKDQYEELKKKRLHTVRQMALETHGKQEEKQKDFISRSAAAVNGDATHLKKGTVRKSEGWLPTSSISRESEIADPLLQQIDNITSFIKQAKAANRIDEVHMLQENLRQLQDEYDQQQTLKAIELSKKQAEEEEMQREELQVLREKEWEREHHKFMSQHSRTHSLDFREVKQHQHEAAKENQNLTAHALDLDITWIKGNPGFETPAVEQLPAKEHLIFTLKPQNVPQCDKDQDQTACLNPFEDEADTPQLEEDPANPFAKDTSPMISFSNTALQSDKKEYNPFENEEEDEQTDGAPGSTSNPFKEDENPFQKPGGSWNSGNPFEEGSSTNPFEVEDGSEISGEEAIEEELLLQQIDNIKAYIFDAKHSGRMDEVEVLTENLRELKRTLAKQKEKFN</sequence>
<dbReference type="InterPro" id="IPR013083">
    <property type="entry name" value="Znf_RING/FYVE/PHD"/>
</dbReference>
<feature type="non-terminal residue" evidence="9">
    <location>
        <position position="770"/>
    </location>
</feature>
<evidence type="ECO:0000256" key="2">
    <source>
        <dbReference type="ARBA" id="ARBA00022771"/>
    </source>
</evidence>
<dbReference type="PROSITE" id="PS50178">
    <property type="entry name" value="ZF_FYVE"/>
    <property type="match status" value="1"/>
</dbReference>
<accession>A0A851ABP4</accession>
<dbReference type="Pfam" id="PF16601">
    <property type="entry name" value="NPF"/>
    <property type="match status" value="1"/>
</dbReference>
<dbReference type="SMART" id="SM00064">
    <property type="entry name" value="FYVE"/>
    <property type="match status" value="1"/>
</dbReference>
<dbReference type="PROSITE" id="PS50157">
    <property type="entry name" value="ZINC_FINGER_C2H2_2"/>
    <property type="match status" value="1"/>
</dbReference>
<dbReference type="EMBL" id="WEKW01020893">
    <property type="protein sequence ID" value="NWI30310.1"/>
    <property type="molecule type" value="Genomic_DNA"/>
</dbReference>
<feature type="region of interest" description="Disordered" evidence="6">
    <location>
        <begin position="56"/>
        <end position="77"/>
    </location>
</feature>
<feature type="region of interest" description="Disordered" evidence="6">
    <location>
        <begin position="619"/>
        <end position="640"/>
    </location>
</feature>
<feature type="region of interest" description="Disordered" evidence="6">
    <location>
        <begin position="654"/>
        <end position="719"/>
    </location>
</feature>
<feature type="non-terminal residue" evidence="9">
    <location>
        <position position="1"/>
    </location>
</feature>
<feature type="domain" description="C2H2-type" evidence="7">
    <location>
        <begin position="11"/>
        <end position="39"/>
    </location>
</feature>
<feature type="compositionally biased region" description="Low complexity" evidence="6">
    <location>
        <begin position="226"/>
        <end position="237"/>
    </location>
</feature>
<evidence type="ECO:0000313" key="10">
    <source>
        <dbReference type="Proteomes" id="UP000619137"/>
    </source>
</evidence>
<evidence type="ECO:0000313" key="9">
    <source>
        <dbReference type="EMBL" id="NWI30310.1"/>
    </source>
</evidence>
<dbReference type="PROSITE" id="PS00028">
    <property type="entry name" value="ZINC_FINGER_C2H2_1"/>
    <property type="match status" value="1"/>
</dbReference>
<evidence type="ECO:0000256" key="3">
    <source>
        <dbReference type="ARBA" id="ARBA00022833"/>
    </source>
</evidence>
<dbReference type="PANTHER" id="PTHR13510">
    <property type="entry name" value="FYVE-FINGER-CONTAINING RAB5 EFFECTOR PROTEIN RABENOSYN-5-RELATED"/>
    <property type="match status" value="1"/>
</dbReference>
<dbReference type="GO" id="GO:0008270">
    <property type="term" value="F:zinc ion binding"/>
    <property type="evidence" value="ECO:0007669"/>
    <property type="project" value="UniProtKB-KW"/>
</dbReference>
<dbReference type="Pfam" id="PF11464">
    <property type="entry name" value="Rbsn"/>
    <property type="match status" value="2"/>
</dbReference>
<dbReference type="PANTHER" id="PTHR13510:SF44">
    <property type="entry name" value="RABENOSYN-5"/>
    <property type="match status" value="1"/>
</dbReference>
<feature type="coiled-coil region" evidence="5">
    <location>
        <begin position="467"/>
        <end position="517"/>
    </location>
</feature>
<dbReference type="Proteomes" id="UP000619137">
    <property type="component" value="Unassembled WGS sequence"/>
</dbReference>
<comment type="caution">
    <text evidence="9">The sequence shown here is derived from an EMBL/GenBank/DDBJ whole genome shotgun (WGS) entry which is preliminary data.</text>
</comment>
<keyword evidence="10" id="KW-1185">Reference proteome</keyword>
<dbReference type="Gene3D" id="3.30.40.10">
    <property type="entry name" value="Zinc/RING finger domain, C3HC4 (zinc finger)"/>
    <property type="match status" value="1"/>
</dbReference>
<reference evidence="9" key="1">
    <citation type="submission" date="2019-10" db="EMBL/GenBank/DDBJ databases">
        <title>Bird 10,000 Genomes (B10K) Project - Family phase.</title>
        <authorList>
            <person name="Zhang G."/>
        </authorList>
    </citation>
    <scope>NUCLEOTIDE SEQUENCE</scope>
    <source>
        <strain evidence="9">B10K-DU-002-49</strain>
        <tissue evidence="9">Muscle</tissue>
    </source>
</reference>
<dbReference type="Pfam" id="PF01363">
    <property type="entry name" value="FYVE"/>
    <property type="match status" value="1"/>
</dbReference>
<organism evidence="9 10">
    <name type="scientific">Sula dactylatra</name>
    <name type="common">Masked booby</name>
    <dbReference type="NCBI Taxonomy" id="56068"/>
    <lineage>
        <taxon>Eukaryota</taxon>
        <taxon>Metazoa</taxon>
        <taxon>Chordata</taxon>
        <taxon>Craniata</taxon>
        <taxon>Vertebrata</taxon>
        <taxon>Euteleostomi</taxon>
        <taxon>Archelosauria</taxon>
        <taxon>Archosauria</taxon>
        <taxon>Dinosauria</taxon>
        <taxon>Saurischia</taxon>
        <taxon>Theropoda</taxon>
        <taxon>Coelurosauria</taxon>
        <taxon>Aves</taxon>
        <taxon>Neognathae</taxon>
        <taxon>Neoaves</taxon>
        <taxon>Aequornithes</taxon>
        <taxon>Suliformes</taxon>
        <taxon>Sulidae</taxon>
        <taxon>Sula</taxon>
    </lineage>
</organism>
<keyword evidence="5" id="KW-0175">Coiled coil</keyword>
<feature type="compositionally biased region" description="Polar residues" evidence="6">
    <location>
        <begin position="205"/>
        <end position="222"/>
    </location>
</feature>
<dbReference type="InterPro" id="IPR021565">
    <property type="entry name" value="Rbsn_Rab-bd"/>
</dbReference>
<keyword evidence="2 4" id="KW-0863">Zinc-finger</keyword>
<dbReference type="InterPro" id="IPR000306">
    <property type="entry name" value="Znf_FYVE"/>
</dbReference>
<feature type="compositionally biased region" description="Polar residues" evidence="6">
    <location>
        <begin position="690"/>
        <end position="705"/>
    </location>
</feature>
<dbReference type="InterPro" id="IPR052727">
    <property type="entry name" value="Rab4/Rab5_effector"/>
</dbReference>
<keyword evidence="3" id="KW-0862">Zinc</keyword>
<name>A0A851ABP4_SULDA</name>
<dbReference type="AlphaFoldDB" id="A0A851ABP4"/>
<feature type="compositionally biased region" description="Acidic residues" evidence="6">
    <location>
        <begin position="707"/>
        <end position="719"/>
    </location>
</feature>
<evidence type="ECO:0000256" key="5">
    <source>
        <dbReference type="SAM" id="Coils"/>
    </source>
</evidence>
<gene>
    <name evidence="9" type="primary">Rbsn</name>
    <name evidence="9" type="ORF">SULDAC_R09268</name>
</gene>
<evidence type="ECO:0000259" key="8">
    <source>
        <dbReference type="PROSITE" id="PS50178"/>
    </source>
</evidence>
<keyword evidence="1" id="KW-0479">Metal-binding</keyword>
<dbReference type="InterPro" id="IPR011011">
    <property type="entry name" value="Znf_FYVE_PHD"/>
</dbReference>
<feature type="region of interest" description="Disordered" evidence="6">
    <location>
        <begin position="205"/>
        <end position="237"/>
    </location>
</feature>
<feature type="compositionally biased region" description="Acidic residues" evidence="6">
    <location>
        <begin position="619"/>
        <end position="628"/>
    </location>
</feature>
<evidence type="ECO:0000259" key="7">
    <source>
        <dbReference type="PROSITE" id="PS50157"/>
    </source>
</evidence>
<evidence type="ECO:0000256" key="1">
    <source>
        <dbReference type="ARBA" id="ARBA00022723"/>
    </source>
</evidence>
<protein>
    <submittedName>
        <fullName evidence="9">RBNS5 protein</fullName>
    </submittedName>
</protein>
<feature type="domain" description="FYVE-type" evidence="8">
    <location>
        <begin position="155"/>
        <end position="258"/>
    </location>
</feature>
<dbReference type="SUPFAM" id="SSF140125">
    <property type="entry name" value="Rabenosyn-5 Rab-binding domain-like"/>
    <property type="match status" value="2"/>
</dbReference>
<dbReference type="Gene3D" id="4.10.860.20">
    <property type="entry name" value="Rabenosyn, Rab binding domain"/>
    <property type="match status" value="2"/>
</dbReference>
<feature type="compositionally biased region" description="Basic and acidic residues" evidence="6">
    <location>
        <begin position="61"/>
        <end position="77"/>
    </location>
</feature>
<dbReference type="InterPro" id="IPR036531">
    <property type="entry name" value="Rbsn_Rab-bd_sf"/>
</dbReference>
<proteinExistence type="predicted"/>
<evidence type="ECO:0000256" key="6">
    <source>
        <dbReference type="SAM" id="MobiDB-lite"/>
    </source>
</evidence>
<dbReference type="InterPro" id="IPR013087">
    <property type="entry name" value="Znf_C2H2_type"/>
</dbReference>
<dbReference type="InterPro" id="IPR017455">
    <property type="entry name" value="Znf_FYVE-rel"/>
</dbReference>
<dbReference type="CDD" id="cd15716">
    <property type="entry name" value="FYVE_RBNS5"/>
    <property type="match status" value="1"/>
</dbReference>